<sequence>MLSWEFMNASDTVLASQNPSISEIESWETDHVITYLRSIFPEKDISNGDMGIIRNQQIAGRAFLNLTLDGLLACEMKVGPASNIMACVKKLNEAYHKGDGVDDLCYISDDRLDMIDGHLTDKVVDLLRSPPASGKTTLSHLLKDYLEKMYIKVRKVVRISMLKLAGEALQDATSFDSFWENDEDVNESWTNLLSSKVPTDIIIDEAQILYGANVPFFWEALKTIKAESGRRKKDKGIPKLRVLLLSMYDGQREPSRHTPIDFQNALGLDQLRLNTSEFNKVVKRFCRSSHMAIVIPEGVCDAVFSATRGHPGFLRKTLELLAQEIRAGRSSNVVMLNYLVSRKYLNAIRPSRALDFLEELELDEDEDQFLRNALCTMDSDSTFLPDMGNDDKFIRKFTYIGLITYADESYMQFAAPLVRIIMGKKLYTAPMAISKKQDKAKDFASFLRLSIERMRPSMLENSLSRADTMPQSLYERAWQMEWYYAATTIVPGGASVSPDVGAVFKSSGFLDFYINSELQWGVELLRDGKAMKEHKSRFDQGGRYSGIPLKQWAIIDFRKHSKKYPLLDRYCWHAIYTDDYKQITLISYDKSTVKITLRGDQKV</sequence>
<evidence type="ECO:0000313" key="1">
    <source>
        <dbReference type="EMBL" id="RUP45804.1"/>
    </source>
</evidence>
<comment type="caution">
    <text evidence="1">The sequence shown here is derived from an EMBL/GenBank/DDBJ whole genome shotgun (WGS) entry which is preliminary data.</text>
</comment>
<organism evidence="1 2">
    <name type="scientific">Jimgerdemannia flammicorona</name>
    <dbReference type="NCBI Taxonomy" id="994334"/>
    <lineage>
        <taxon>Eukaryota</taxon>
        <taxon>Fungi</taxon>
        <taxon>Fungi incertae sedis</taxon>
        <taxon>Mucoromycota</taxon>
        <taxon>Mucoromycotina</taxon>
        <taxon>Endogonomycetes</taxon>
        <taxon>Endogonales</taxon>
        <taxon>Endogonaceae</taxon>
        <taxon>Jimgerdemannia</taxon>
    </lineage>
</organism>
<keyword evidence="2" id="KW-1185">Reference proteome</keyword>
<accession>A0A433D4Q2</accession>
<evidence type="ECO:0000313" key="2">
    <source>
        <dbReference type="Proteomes" id="UP000268093"/>
    </source>
</evidence>
<dbReference type="SUPFAM" id="SSF47769">
    <property type="entry name" value="SAM/Pointed domain"/>
    <property type="match status" value="1"/>
</dbReference>
<dbReference type="Gene3D" id="1.10.150.50">
    <property type="entry name" value="Transcription Factor, Ets-1"/>
    <property type="match status" value="1"/>
</dbReference>
<dbReference type="AlphaFoldDB" id="A0A433D4Q2"/>
<proteinExistence type="predicted"/>
<evidence type="ECO:0008006" key="3">
    <source>
        <dbReference type="Google" id="ProtNLM"/>
    </source>
</evidence>
<reference evidence="1 2" key="1">
    <citation type="journal article" date="2018" name="New Phytol.">
        <title>Phylogenomics of Endogonaceae and evolution of mycorrhizas within Mucoromycota.</title>
        <authorList>
            <person name="Chang Y."/>
            <person name="Desiro A."/>
            <person name="Na H."/>
            <person name="Sandor L."/>
            <person name="Lipzen A."/>
            <person name="Clum A."/>
            <person name="Barry K."/>
            <person name="Grigoriev I.V."/>
            <person name="Martin F.M."/>
            <person name="Stajich J.E."/>
            <person name="Smith M.E."/>
            <person name="Bonito G."/>
            <person name="Spatafora J.W."/>
        </authorList>
    </citation>
    <scope>NUCLEOTIDE SEQUENCE [LARGE SCALE GENOMIC DNA]</scope>
    <source>
        <strain evidence="1 2">GMNB39</strain>
    </source>
</reference>
<dbReference type="Proteomes" id="UP000268093">
    <property type="component" value="Unassembled WGS sequence"/>
</dbReference>
<dbReference type="InterPro" id="IPR013761">
    <property type="entry name" value="SAM/pointed_sf"/>
</dbReference>
<name>A0A433D4Q2_9FUNG</name>
<dbReference type="EMBL" id="RBNI01006750">
    <property type="protein sequence ID" value="RUP45804.1"/>
    <property type="molecule type" value="Genomic_DNA"/>
</dbReference>
<gene>
    <name evidence="1" type="ORF">BC936DRAFT_147716</name>
</gene>
<dbReference type="OrthoDB" id="158739at2759"/>
<protein>
    <recommendedName>
        <fullName evidence="3">SAM domain-containing protein</fullName>
    </recommendedName>
</protein>